<feature type="signal peptide" evidence="6">
    <location>
        <begin position="1"/>
        <end position="22"/>
    </location>
</feature>
<name>A0A174I701_9FIRM</name>
<dbReference type="Pfam" id="PF00496">
    <property type="entry name" value="SBP_bac_5"/>
    <property type="match status" value="1"/>
</dbReference>
<keyword evidence="3" id="KW-0813">Transport</keyword>
<evidence type="ECO:0000256" key="4">
    <source>
        <dbReference type="ARBA" id="ARBA00022729"/>
    </source>
</evidence>
<dbReference type="PANTHER" id="PTHR30290">
    <property type="entry name" value="PERIPLASMIC BINDING COMPONENT OF ABC TRANSPORTER"/>
    <property type="match status" value="1"/>
</dbReference>
<feature type="domain" description="Solute-binding protein family 5" evidence="7">
    <location>
        <begin position="240"/>
        <end position="724"/>
    </location>
</feature>
<dbReference type="RefSeq" id="WP_055265437.1">
    <property type="nucleotide sequence ID" value="NZ_CZAL01000002.1"/>
</dbReference>
<dbReference type="Gene3D" id="3.90.76.10">
    <property type="entry name" value="Dipeptide-binding Protein, Domain 1"/>
    <property type="match status" value="1"/>
</dbReference>
<feature type="chain" id="PRO_5038901478" evidence="6">
    <location>
        <begin position="23"/>
        <end position="737"/>
    </location>
</feature>
<evidence type="ECO:0000313" key="9">
    <source>
        <dbReference type="Proteomes" id="UP000095709"/>
    </source>
</evidence>
<comment type="subcellular location">
    <subcellularLocation>
        <location evidence="1">Cell membrane</location>
        <topology evidence="1">Lipid-anchor</topology>
    </subcellularLocation>
</comment>
<feature type="region of interest" description="Disordered" evidence="5">
    <location>
        <begin position="22"/>
        <end position="72"/>
    </location>
</feature>
<dbReference type="Gene3D" id="3.40.190.10">
    <property type="entry name" value="Periplasmic binding protein-like II"/>
    <property type="match status" value="1"/>
</dbReference>
<accession>A0A174I701</accession>
<feature type="compositionally biased region" description="Low complexity" evidence="5">
    <location>
        <begin position="28"/>
        <end position="55"/>
    </location>
</feature>
<dbReference type="AlphaFoldDB" id="A0A174I701"/>
<evidence type="ECO:0000259" key="7">
    <source>
        <dbReference type="Pfam" id="PF00496"/>
    </source>
</evidence>
<evidence type="ECO:0000256" key="1">
    <source>
        <dbReference type="ARBA" id="ARBA00004193"/>
    </source>
</evidence>
<dbReference type="Gene3D" id="3.10.105.10">
    <property type="entry name" value="Dipeptide-binding Protein, Domain 3"/>
    <property type="match status" value="1"/>
</dbReference>
<keyword evidence="4 6" id="KW-0732">Signal</keyword>
<evidence type="ECO:0000256" key="2">
    <source>
        <dbReference type="ARBA" id="ARBA00005695"/>
    </source>
</evidence>
<dbReference type="InterPro" id="IPR000914">
    <property type="entry name" value="SBP_5_dom"/>
</dbReference>
<dbReference type="Proteomes" id="UP000095709">
    <property type="component" value="Unassembled WGS sequence"/>
</dbReference>
<protein>
    <submittedName>
        <fullName evidence="8">76 kDa cell surface lipoprotein</fullName>
    </submittedName>
</protein>
<dbReference type="SUPFAM" id="SSF53850">
    <property type="entry name" value="Periplasmic binding protein-like II"/>
    <property type="match status" value="1"/>
</dbReference>
<dbReference type="PROSITE" id="PS01040">
    <property type="entry name" value="SBP_BACTERIAL_5"/>
    <property type="match status" value="1"/>
</dbReference>
<dbReference type="PANTHER" id="PTHR30290:SF10">
    <property type="entry name" value="PERIPLASMIC OLIGOPEPTIDE-BINDING PROTEIN-RELATED"/>
    <property type="match status" value="1"/>
</dbReference>
<dbReference type="InterPro" id="IPR023765">
    <property type="entry name" value="SBP_5_CS"/>
</dbReference>
<reference evidence="8 9" key="1">
    <citation type="submission" date="2015-09" db="EMBL/GenBank/DDBJ databases">
        <authorList>
            <consortium name="Pathogen Informatics"/>
        </authorList>
    </citation>
    <scope>NUCLEOTIDE SEQUENCE [LARGE SCALE GENOMIC DNA]</scope>
    <source>
        <strain evidence="8 9">2789STDY5834885</strain>
    </source>
</reference>
<dbReference type="GO" id="GO:0015833">
    <property type="term" value="P:peptide transport"/>
    <property type="evidence" value="ECO:0007669"/>
    <property type="project" value="TreeGrafter"/>
</dbReference>
<evidence type="ECO:0000256" key="3">
    <source>
        <dbReference type="ARBA" id="ARBA00022448"/>
    </source>
</evidence>
<sequence>MKRKIVSALLVMSMTASLVACGNSGSGSSDPADESVSVSSSASSESDASASASSESEAEAEESEMPEGYDETSTELYNEALGDFNDALATAKEAETVDERYALMAVAEGKLMESAMMYPLTSRGGMYAMYRMAPRTKDYTLWGSDNDRYHQYVVTTDFIKAEDYNEMRAKWDELKGTGTYESWVKEYLAGKGYTLKDSFSMPYASDPVTWDGLATSRAADTDAIINTYDGLMEYDVEGTLQPALAESYEVSDDGLTYTFHLRKDVKWTDSQGREVDTVKADDFVAGMQHMCDAQGGLEYLVQGVIKNVSQYISGEVTDFDEVGVKAVDDYTVEYTLEEPCSYFMTMLGYTIFMPMSRSYYQSQGGKFGAEYDSSAADYQYGKDSNSIAYCGPYLVTNATAKNTIVFKLSDSYWNKDNVNIKTLTWLFNDQSDVTKMYTDAKAGTVDYVNLNTSTMETAKSEGLYDQYAVVSDTDANSFMGFYNINRTATANANDGTTAKSTKSDEEIQRTNKALQNVHFRRAISFAADRGAYNAQQVGEDLKYTSLRNTFTPGYFVSLSKDTTIQINGTDTTFPAGTYYGEIVQKQIDADGVKIKVWDAENKTSDGFDGWYNPENAVEELNTAIEELAEDGITIDESNPIQIEYPYPSAVEVYTNKANSYKKSVEAALGGKVVINLVDAVDLDGWYYAGYYVNYGYEQNYDVYDVSGWSPDFGDPCSYLDTMLPDYEGYMTKCFGIF</sequence>
<comment type="similarity">
    <text evidence="2">Belongs to the bacterial solute-binding protein 5 family.</text>
</comment>
<evidence type="ECO:0000313" key="8">
    <source>
        <dbReference type="EMBL" id="CUO82903.1"/>
    </source>
</evidence>
<feature type="compositionally biased region" description="Acidic residues" evidence="5">
    <location>
        <begin position="56"/>
        <end position="72"/>
    </location>
</feature>
<dbReference type="GO" id="GO:0005886">
    <property type="term" value="C:plasma membrane"/>
    <property type="evidence" value="ECO:0007669"/>
    <property type="project" value="UniProtKB-SubCell"/>
</dbReference>
<proteinExistence type="inferred from homology"/>
<evidence type="ECO:0000256" key="6">
    <source>
        <dbReference type="SAM" id="SignalP"/>
    </source>
</evidence>
<dbReference type="PROSITE" id="PS51257">
    <property type="entry name" value="PROKAR_LIPOPROTEIN"/>
    <property type="match status" value="1"/>
</dbReference>
<organism evidence="8 9">
    <name type="scientific">Fusicatenibacter saccharivorans</name>
    <dbReference type="NCBI Taxonomy" id="1150298"/>
    <lineage>
        <taxon>Bacteria</taxon>
        <taxon>Bacillati</taxon>
        <taxon>Bacillota</taxon>
        <taxon>Clostridia</taxon>
        <taxon>Lachnospirales</taxon>
        <taxon>Lachnospiraceae</taxon>
        <taxon>Fusicatenibacter</taxon>
    </lineage>
</organism>
<evidence type="ECO:0000256" key="5">
    <source>
        <dbReference type="SAM" id="MobiDB-lite"/>
    </source>
</evidence>
<dbReference type="GO" id="GO:1904680">
    <property type="term" value="F:peptide transmembrane transporter activity"/>
    <property type="evidence" value="ECO:0007669"/>
    <property type="project" value="TreeGrafter"/>
</dbReference>
<gene>
    <name evidence="8" type="primary">sarA</name>
    <name evidence="8" type="ORF">ERS852498_00595</name>
</gene>
<keyword evidence="8" id="KW-0449">Lipoprotein</keyword>
<dbReference type="EMBL" id="CZAL01000002">
    <property type="protein sequence ID" value="CUO82903.1"/>
    <property type="molecule type" value="Genomic_DNA"/>
</dbReference>
<dbReference type="InterPro" id="IPR039424">
    <property type="entry name" value="SBP_5"/>
</dbReference>